<evidence type="ECO:0000313" key="3">
    <source>
        <dbReference type="Proteomes" id="UP001140513"/>
    </source>
</evidence>
<evidence type="ECO:0000313" key="2">
    <source>
        <dbReference type="EMBL" id="KAJ4344820.1"/>
    </source>
</evidence>
<gene>
    <name evidence="2" type="ORF">N0V89_012564</name>
</gene>
<comment type="caution">
    <text evidence="2">The sequence shown here is derived from an EMBL/GenBank/DDBJ whole genome shotgun (WGS) entry which is preliminary data.</text>
</comment>
<dbReference type="RefSeq" id="XP_056065272.1">
    <property type="nucleotide sequence ID" value="XM_056221285.1"/>
</dbReference>
<dbReference type="AlphaFoldDB" id="A0A9W9C688"/>
<name>A0A9W9C688_9PLEO</name>
<feature type="signal peptide" evidence="1">
    <location>
        <begin position="1"/>
        <end position="25"/>
    </location>
</feature>
<protein>
    <submittedName>
        <fullName evidence="2">Uncharacterized protein</fullName>
    </submittedName>
</protein>
<accession>A0A9W9C688</accession>
<sequence>MSCTSFARFLVYLVAIITLVTPAVASFDVYRIDVLHHAPMKRHARDLEVNTTIAGNTETTHWSVVPHIWGCQDFGRAQHISDSKDVSGNKLGIRCRGDGCIHDHSTDNIELVEMHWTNKPLFHWTIYHDWLDEAGNWQLRGTDGNAYGACKPIGTPGVWDYCSFSHPPELGATETYVVHKKFQCFTGFTPEDINAGS</sequence>
<evidence type="ECO:0000256" key="1">
    <source>
        <dbReference type="SAM" id="SignalP"/>
    </source>
</evidence>
<dbReference type="EMBL" id="JAPEUX010000010">
    <property type="protein sequence ID" value="KAJ4344820.1"/>
    <property type="molecule type" value="Genomic_DNA"/>
</dbReference>
<dbReference type="OrthoDB" id="3770142at2759"/>
<keyword evidence="3" id="KW-1185">Reference proteome</keyword>
<proteinExistence type="predicted"/>
<organism evidence="2 3">
    <name type="scientific">Didymosphaeria variabile</name>
    <dbReference type="NCBI Taxonomy" id="1932322"/>
    <lineage>
        <taxon>Eukaryota</taxon>
        <taxon>Fungi</taxon>
        <taxon>Dikarya</taxon>
        <taxon>Ascomycota</taxon>
        <taxon>Pezizomycotina</taxon>
        <taxon>Dothideomycetes</taxon>
        <taxon>Pleosporomycetidae</taxon>
        <taxon>Pleosporales</taxon>
        <taxon>Massarineae</taxon>
        <taxon>Didymosphaeriaceae</taxon>
        <taxon>Didymosphaeria</taxon>
    </lineage>
</organism>
<dbReference type="Proteomes" id="UP001140513">
    <property type="component" value="Unassembled WGS sequence"/>
</dbReference>
<keyword evidence="1" id="KW-0732">Signal</keyword>
<dbReference type="GeneID" id="80916094"/>
<feature type="chain" id="PRO_5040802099" evidence="1">
    <location>
        <begin position="26"/>
        <end position="197"/>
    </location>
</feature>
<reference evidence="2" key="1">
    <citation type="submission" date="2022-10" db="EMBL/GenBank/DDBJ databases">
        <title>Tapping the CABI collections for fungal endophytes: first genome assemblies for Collariella, Neodidymelliopsis, Ascochyta clinopodiicola, Didymella pomorum, Didymosphaeria variabile, Neocosmospora piperis and Neocucurbitaria cava.</title>
        <authorList>
            <person name="Hill R."/>
        </authorList>
    </citation>
    <scope>NUCLEOTIDE SEQUENCE</scope>
    <source>
        <strain evidence="2">IMI 356815</strain>
    </source>
</reference>